<dbReference type="PANTHER" id="PTHR34653">
    <property type="match status" value="1"/>
</dbReference>
<protein>
    <submittedName>
        <fullName evidence="3">Flagellar hook-basal body complex protein FliE</fullName>
    </submittedName>
</protein>
<dbReference type="GO" id="GO:0071973">
    <property type="term" value="P:bacterial-type flagellum-dependent cell motility"/>
    <property type="evidence" value="ECO:0007669"/>
    <property type="project" value="InterPro"/>
</dbReference>
<dbReference type="HAMAP" id="MF_00724">
    <property type="entry name" value="FliE"/>
    <property type="match status" value="1"/>
</dbReference>
<keyword evidence="3" id="KW-0282">Flagellum</keyword>
<evidence type="ECO:0000256" key="1">
    <source>
        <dbReference type="ARBA" id="ARBA00004117"/>
    </source>
</evidence>
<dbReference type="GO" id="GO:0005198">
    <property type="term" value="F:structural molecule activity"/>
    <property type="evidence" value="ECO:0007669"/>
    <property type="project" value="InterPro"/>
</dbReference>
<keyword evidence="3" id="KW-0966">Cell projection</keyword>
<keyword evidence="2" id="KW-0975">Bacterial flagellum</keyword>
<evidence type="ECO:0000256" key="2">
    <source>
        <dbReference type="ARBA" id="ARBA00023143"/>
    </source>
</evidence>
<accession>A0A3B0XC74</accession>
<dbReference type="GO" id="GO:0009425">
    <property type="term" value="C:bacterial-type flagellum basal body"/>
    <property type="evidence" value="ECO:0007669"/>
    <property type="project" value="UniProtKB-SubCell"/>
</dbReference>
<dbReference type="EMBL" id="UOFH01000062">
    <property type="protein sequence ID" value="VAW59169.1"/>
    <property type="molecule type" value="Genomic_DNA"/>
</dbReference>
<dbReference type="NCBIfam" id="TIGR00205">
    <property type="entry name" value="fliE"/>
    <property type="match status" value="1"/>
</dbReference>
<dbReference type="InterPro" id="IPR001624">
    <property type="entry name" value="FliE"/>
</dbReference>
<dbReference type="PRINTS" id="PR01006">
    <property type="entry name" value="FLGHOOKFLIE"/>
</dbReference>
<dbReference type="AlphaFoldDB" id="A0A3B0XC74"/>
<evidence type="ECO:0000313" key="3">
    <source>
        <dbReference type="EMBL" id="VAW59169.1"/>
    </source>
</evidence>
<keyword evidence="3" id="KW-0969">Cilium</keyword>
<gene>
    <name evidence="3" type="ORF">MNBD_GAMMA08-670</name>
</gene>
<comment type="subcellular location">
    <subcellularLocation>
        <location evidence="1">Bacterial flagellum basal body</location>
    </subcellularLocation>
</comment>
<organism evidence="3">
    <name type="scientific">hydrothermal vent metagenome</name>
    <dbReference type="NCBI Taxonomy" id="652676"/>
    <lineage>
        <taxon>unclassified sequences</taxon>
        <taxon>metagenomes</taxon>
        <taxon>ecological metagenomes</taxon>
    </lineage>
</organism>
<dbReference type="Pfam" id="PF02049">
    <property type="entry name" value="FliE"/>
    <property type="match status" value="1"/>
</dbReference>
<reference evidence="3" key="1">
    <citation type="submission" date="2018-06" db="EMBL/GenBank/DDBJ databases">
        <authorList>
            <person name="Zhirakovskaya E."/>
        </authorList>
    </citation>
    <scope>NUCLEOTIDE SEQUENCE</scope>
</reference>
<sequence>MSDMNINQVLAQMRALEAQAKTQINTESIGVNEITNTQKTEFSEVLANSIDSVNDNLMKAGAMASDFEKGDSGISMAELMVNMEKASVSFQAMSSVRNKLLTAYQEIMNMSV</sequence>
<dbReference type="GO" id="GO:0003774">
    <property type="term" value="F:cytoskeletal motor activity"/>
    <property type="evidence" value="ECO:0007669"/>
    <property type="project" value="InterPro"/>
</dbReference>
<proteinExistence type="inferred from homology"/>
<name>A0A3B0XC74_9ZZZZ</name>
<dbReference type="PANTHER" id="PTHR34653:SF1">
    <property type="entry name" value="FLAGELLAR HOOK-BASAL BODY COMPLEX PROTEIN FLIE"/>
    <property type="match status" value="1"/>
</dbReference>